<keyword evidence="2" id="KW-1133">Transmembrane helix</keyword>
<dbReference type="EMBL" id="RXIC02000020">
    <property type="protein sequence ID" value="KAB1221320.1"/>
    <property type="molecule type" value="Genomic_DNA"/>
</dbReference>
<feature type="coiled-coil region" evidence="1">
    <location>
        <begin position="231"/>
        <end position="258"/>
    </location>
</feature>
<sequence length="262" mass="30617">MPMFSYDQMRHLDLHMEKLFHCFTGKTKHWAIAATATSLIIFASIFIARSFTRRDRKRRPKIRRFPSRSMSTGALHGGQLALHRLLDYAHENAASLHRAEAELKDLLEEERPDFVKMQRTVAKLERSGKEEVAVEILEKAVEKARAGKKHEAYETEMLLVEMLIYKGDFDGAFDCECLKHEEISDARRPLYKAIIHIILGRKEQAKKCWGDFKYIQEHFEWPPSLKEGQVLENVTTTFEEFEEAVQFLKDDIHKARAKKKQK</sequence>
<dbReference type="Proteomes" id="UP000516437">
    <property type="component" value="Chromosome 2"/>
</dbReference>
<feature type="transmembrane region" description="Helical" evidence="2">
    <location>
        <begin position="30"/>
        <end position="51"/>
    </location>
</feature>
<comment type="caution">
    <text evidence="3">The sequence shown here is derived from an EMBL/GenBank/DDBJ whole genome shotgun (WGS) entry which is preliminary data.</text>
</comment>
<keyword evidence="4" id="KW-1185">Reference proteome</keyword>
<dbReference type="AlphaFoldDB" id="A0A6A1WEP7"/>
<dbReference type="PANTHER" id="PTHR36350:SF3">
    <property type="entry name" value="TRANSMEMBRANE PROTEIN"/>
    <property type="match status" value="1"/>
</dbReference>
<name>A0A6A1WEP7_9ROSI</name>
<gene>
    <name evidence="3" type="ORF">CJ030_MR2G005635</name>
</gene>
<proteinExistence type="predicted"/>
<reference evidence="3 4" key="1">
    <citation type="journal article" date="2019" name="Plant Biotechnol. J.">
        <title>The red bayberry genome and genetic basis of sex determination.</title>
        <authorList>
            <person name="Jia H.M."/>
            <person name="Jia H.J."/>
            <person name="Cai Q.L."/>
            <person name="Wang Y."/>
            <person name="Zhao H.B."/>
            <person name="Yang W.F."/>
            <person name="Wang G.Y."/>
            <person name="Li Y.H."/>
            <person name="Zhan D.L."/>
            <person name="Shen Y.T."/>
            <person name="Niu Q.F."/>
            <person name="Chang L."/>
            <person name="Qiu J."/>
            <person name="Zhao L."/>
            <person name="Xie H.B."/>
            <person name="Fu W.Y."/>
            <person name="Jin J."/>
            <person name="Li X.W."/>
            <person name="Jiao Y."/>
            <person name="Zhou C.C."/>
            <person name="Tu T."/>
            <person name="Chai C.Y."/>
            <person name="Gao J.L."/>
            <person name="Fan L.J."/>
            <person name="van de Weg E."/>
            <person name="Wang J.Y."/>
            <person name="Gao Z.S."/>
        </authorList>
    </citation>
    <scope>NUCLEOTIDE SEQUENCE [LARGE SCALE GENOMIC DNA]</scope>
    <source>
        <tissue evidence="3">Leaves</tissue>
    </source>
</reference>
<evidence type="ECO:0000313" key="3">
    <source>
        <dbReference type="EMBL" id="KAB1221320.1"/>
    </source>
</evidence>
<protein>
    <recommendedName>
        <fullName evidence="5">Protein SLOW GREEN 1, chloroplastic</fullName>
    </recommendedName>
</protein>
<evidence type="ECO:0000256" key="2">
    <source>
        <dbReference type="SAM" id="Phobius"/>
    </source>
</evidence>
<accession>A0A6A1WEP7</accession>
<organism evidence="3 4">
    <name type="scientific">Morella rubra</name>
    <name type="common">Chinese bayberry</name>
    <dbReference type="NCBI Taxonomy" id="262757"/>
    <lineage>
        <taxon>Eukaryota</taxon>
        <taxon>Viridiplantae</taxon>
        <taxon>Streptophyta</taxon>
        <taxon>Embryophyta</taxon>
        <taxon>Tracheophyta</taxon>
        <taxon>Spermatophyta</taxon>
        <taxon>Magnoliopsida</taxon>
        <taxon>eudicotyledons</taxon>
        <taxon>Gunneridae</taxon>
        <taxon>Pentapetalae</taxon>
        <taxon>rosids</taxon>
        <taxon>fabids</taxon>
        <taxon>Fagales</taxon>
        <taxon>Myricaceae</taxon>
        <taxon>Morella</taxon>
    </lineage>
</organism>
<dbReference type="PANTHER" id="PTHR36350">
    <property type="entry name" value="TRANSMEMBRANE PROTEIN"/>
    <property type="match status" value="1"/>
</dbReference>
<evidence type="ECO:0000256" key="1">
    <source>
        <dbReference type="SAM" id="Coils"/>
    </source>
</evidence>
<keyword evidence="2" id="KW-0812">Transmembrane</keyword>
<evidence type="ECO:0000313" key="4">
    <source>
        <dbReference type="Proteomes" id="UP000516437"/>
    </source>
</evidence>
<keyword evidence="1" id="KW-0175">Coiled coil</keyword>
<evidence type="ECO:0008006" key="5">
    <source>
        <dbReference type="Google" id="ProtNLM"/>
    </source>
</evidence>
<dbReference type="OrthoDB" id="1425929at2759"/>
<keyword evidence="2" id="KW-0472">Membrane</keyword>